<accession>A0A167V1H2</accession>
<evidence type="ECO:0000313" key="2">
    <source>
        <dbReference type="EMBL" id="KZP04538.1"/>
    </source>
</evidence>
<dbReference type="Proteomes" id="UP000076532">
    <property type="component" value="Unassembled WGS sequence"/>
</dbReference>
<sequence length="300" mass="33063">MRRREKTEQYAGARAPQVRAAPPKSRLEATRARPEPRLERGSTYSNSQRGAPAPAQAEPRTRASVGSSDTPIPRQLAGEARSHARAFVTCNLPAKWSLERARCPAHSKYSVSTSTVQANRIVEVAGVRAYGKRQESATLGQVRRRGIEHCRRGEGVEVETSASLERQRLDVDVAVTHSRHIFKARAAKRYTFNLSLHLVYIRGLHARSLLTRQPVIPSHSMLAARAPPYGSLPIAVPCGNAIPRLYTTRESGLRSRRQNGIRERVEEENAWPWQFAHSPGAGPLSTCHSALARGPSGAIL</sequence>
<gene>
    <name evidence="2" type="ORF">FIBSPDRAFT_940939</name>
</gene>
<proteinExistence type="predicted"/>
<evidence type="ECO:0000256" key="1">
    <source>
        <dbReference type="SAM" id="MobiDB-lite"/>
    </source>
</evidence>
<feature type="region of interest" description="Disordered" evidence="1">
    <location>
        <begin position="1"/>
        <end position="80"/>
    </location>
</feature>
<evidence type="ECO:0000313" key="3">
    <source>
        <dbReference type="Proteomes" id="UP000076532"/>
    </source>
</evidence>
<feature type="compositionally biased region" description="Basic and acidic residues" evidence="1">
    <location>
        <begin position="25"/>
        <end position="40"/>
    </location>
</feature>
<protein>
    <submittedName>
        <fullName evidence="2">Uncharacterized protein</fullName>
    </submittedName>
</protein>
<reference evidence="2 3" key="1">
    <citation type="journal article" date="2016" name="Mol. Biol. Evol.">
        <title>Comparative Genomics of Early-Diverging Mushroom-Forming Fungi Provides Insights into the Origins of Lignocellulose Decay Capabilities.</title>
        <authorList>
            <person name="Nagy L.G."/>
            <person name="Riley R."/>
            <person name="Tritt A."/>
            <person name="Adam C."/>
            <person name="Daum C."/>
            <person name="Floudas D."/>
            <person name="Sun H."/>
            <person name="Yadav J.S."/>
            <person name="Pangilinan J."/>
            <person name="Larsson K.H."/>
            <person name="Matsuura K."/>
            <person name="Barry K."/>
            <person name="Labutti K."/>
            <person name="Kuo R."/>
            <person name="Ohm R.A."/>
            <person name="Bhattacharya S.S."/>
            <person name="Shirouzu T."/>
            <person name="Yoshinaga Y."/>
            <person name="Martin F.M."/>
            <person name="Grigoriev I.V."/>
            <person name="Hibbett D.S."/>
        </authorList>
    </citation>
    <scope>NUCLEOTIDE SEQUENCE [LARGE SCALE GENOMIC DNA]</scope>
    <source>
        <strain evidence="2 3">CBS 109695</strain>
    </source>
</reference>
<organism evidence="2 3">
    <name type="scientific">Athelia psychrophila</name>
    <dbReference type="NCBI Taxonomy" id="1759441"/>
    <lineage>
        <taxon>Eukaryota</taxon>
        <taxon>Fungi</taxon>
        <taxon>Dikarya</taxon>
        <taxon>Basidiomycota</taxon>
        <taxon>Agaricomycotina</taxon>
        <taxon>Agaricomycetes</taxon>
        <taxon>Agaricomycetidae</taxon>
        <taxon>Atheliales</taxon>
        <taxon>Atheliaceae</taxon>
        <taxon>Athelia</taxon>
    </lineage>
</organism>
<keyword evidence="3" id="KW-1185">Reference proteome</keyword>
<dbReference type="EMBL" id="KV417913">
    <property type="protein sequence ID" value="KZP04538.1"/>
    <property type="molecule type" value="Genomic_DNA"/>
</dbReference>
<name>A0A167V1H2_9AGAM</name>
<dbReference type="AlphaFoldDB" id="A0A167V1H2"/>